<feature type="domain" description="NXPE C-terminal" evidence="3">
    <location>
        <begin position="332"/>
        <end position="551"/>
    </location>
</feature>
<sequence>MMAGMLPKYWVAIITLVVINLGLITIISMRTNISVNYESFERNTLRYKHDVRSEAHRTVFRSRVIDLSEKESSIMKVVGGIGMTYKWPRSLGLTNPNASEYKIENGKNVQVGDLMKINIIARDENGRLRTSGGDFFSVILFQEGQNTSTTARVIDHRNGTYTAYAYAGWPGISVVSVTLVHPSDAIDYLKYNYTLLGHRAGFRGIFERNNVTEQTSCVIQHEGSWQKKCEYFHPNNLYSTRLLCDPPPTLPCDALTILPRSDDTNALNMPMVPEDKKYLFEEKRRYQKLRKGSSVVTVKEVQNRSSSLHLESCTKADMKAPFLDGFWYRGRYHSLVCDNSKWYSVKESLLCLQNKHLLLLGDSQLRLWIRQIRTTLDIPVKVDKFTHAVSMSKPSLNFNVTFQFHPFFRHPAEGFSFVSDHRYETQILEDIDHTHCNYIVVFGPWAHYALWTPAAYQERLEFLRDGILRFMKICPDAVVILKGPQPTKTTVTFFDYVCKTMMDTQREVFGDLNIKYMNTWDMIESAYWYQDPHPPDEIINIQFQQLLSYSCS</sequence>
<dbReference type="InterPro" id="IPR013783">
    <property type="entry name" value="Ig-like_fold"/>
</dbReference>
<evidence type="ECO:0000313" key="5">
    <source>
        <dbReference type="Proteomes" id="UP001152320"/>
    </source>
</evidence>
<gene>
    <name evidence="4" type="ORF">HOLleu_22968</name>
</gene>
<evidence type="ECO:0000313" key="4">
    <source>
        <dbReference type="EMBL" id="KAJ8032889.1"/>
    </source>
</evidence>
<dbReference type="Pfam" id="PF24536">
    <property type="entry name" value="NXPE4_C"/>
    <property type="match status" value="1"/>
</dbReference>
<comment type="similarity">
    <text evidence="1">Belongs to the NXPE family.</text>
</comment>
<dbReference type="OrthoDB" id="2112051at2759"/>
<keyword evidence="2" id="KW-1133">Transmembrane helix</keyword>
<dbReference type="InterPro" id="IPR026845">
    <property type="entry name" value="NXPH/NXPE"/>
</dbReference>
<comment type="caution">
    <text evidence="4">The sequence shown here is derived from an EMBL/GenBank/DDBJ whole genome shotgun (WGS) entry which is preliminary data.</text>
</comment>
<name>A0A9Q1BUI9_HOLLE</name>
<accession>A0A9Q1BUI9</accession>
<dbReference type="AlphaFoldDB" id="A0A9Q1BUI9"/>
<keyword evidence="2" id="KW-0812">Transmembrane</keyword>
<reference evidence="4" key="1">
    <citation type="submission" date="2021-10" db="EMBL/GenBank/DDBJ databases">
        <title>Tropical sea cucumber genome reveals ecological adaptation and Cuvierian tubules defense mechanism.</title>
        <authorList>
            <person name="Chen T."/>
        </authorList>
    </citation>
    <scope>NUCLEOTIDE SEQUENCE</scope>
    <source>
        <strain evidence="4">Nanhai2018</strain>
        <tissue evidence="4">Muscle</tissue>
    </source>
</reference>
<protein>
    <submittedName>
        <fullName evidence="4">NXPE family member 4</fullName>
    </submittedName>
</protein>
<proteinExistence type="inferred from homology"/>
<dbReference type="Pfam" id="PF06312">
    <property type="entry name" value="Neurexophilin"/>
    <property type="match status" value="1"/>
</dbReference>
<dbReference type="EMBL" id="JAIZAY010000011">
    <property type="protein sequence ID" value="KAJ8032889.1"/>
    <property type="molecule type" value="Genomic_DNA"/>
</dbReference>
<keyword evidence="5" id="KW-1185">Reference proteome</keyword>
<evidence type="ECO:0000259" key="3">
    <source>
        <dbReference type="Pfam" id="PF24536"/>
    </source>
</evidence>
<dbReference type="Proteomes" id="UP001152320">
    <property type="component" value="Chromosome 11"/>
</dbReference>
<dbReference type="InterPro" id="IPR014756">
    <property type="entry name" value="Ig_E-set"/>
</dbReference>
<dbReference type="SUPFAM" id="SSF81296">
    <property type="entry name" value="E set domains"/>
    <property type="match status" value="1"/>
</dbReference>
<evidence type="ECO:0000256" key="1">
    <source>
        <dbReference type="ARBA" id="ARBA00005431"/>
    </source>
</evidence>
<organism evidence="4 5">
    <name type="scientific">Holothuria leucospilota</name>
    <name type="common">Black long sea cucumber</name>
    <name type="synonym">Mertensiothuria leucospilota</name>
    <dbReference type="NCBI Taxonomy" id="206669"/>
    <lineage>
        <taxon>Eukaryota</taxon>
        <taxon>Metazoa</taxon>
        <taxon>Echinodermata</taxon>
        <taxon>Eleutherozoa</taxon>
        <taxon>Echinozoa</taxon>
        <taxon>Holothuroidea</taxon>
        <taxon>Aspidochirotacea</taxon>
        <taxon>Aspidochirotida</taxon>
        <taxon>Holothuriidae</taxon>
        <taxon>Holothuria</taxon>
    </lineage>
</organism>
<feature type="transmembrane region" description="Helical" evidence="2">
    <location>
        <begin position="9"/>
        <end position="29"/>
    </location>
</feature>
<dbReference type="InterPro" id="IPR057106">
    <property type="entry name" value="NXPE4_C"/>
</dbReference>
<dbReference type="Gene3D" id="2.60.40.10">
    <property type="entry name" value="Immunoglobulins"/>
    <property type="match status" value="1"/>
</dbReference>
<keyword evidence="2" id="KW-0472">Membrane</keyword>
<dbReference type="PANTHER" id="PTHR16165">
    <property type="entry name" value="NXPE FAMILY MEMBER"/>
    <property type="match status" value="1"/>
</dbReference>
<evidence type="ECO:0000256" key="2">
    <source>
        <dbReference type="SAM" id="Phobius"/>
    </source>
</evidence>
<dbReference type="PANTHER" id="PTHR16165:SF5">
    <property type="entry name" value="NXPE FAMILY MEMBER 3"/>
    <property type="match status" value="1"/>
</dbReference>